<keyword evidence="2" id="KW-1185">Reference proteome</keyword>
<gene>
    <name evidence="1" type="ORF">B0H16DRAFT_1807753</name>
</gene>
<comment type="caution">
    <text evidence="1">The sequence shown here is derived from an EMBL/GenBank/DDBJ whole genome shotgun (WGS) entry which is preliminary data.</text>
</comment>
<dbReference type="EMBL" id="JARKIB010000322">
    <property type="protein sequence ID" value="KAJ7714609.1"/>
    <property type="molecule type" value="Genomic_DNA"/>
</dbReference>
<reference evidence="1" key="1">
    <citation type="submission" date="2023-03" db="EMBL/GenBank/DDBJ databases">
        <title>Massive genome expansion in bonnet fungi (Mycena s.s.) driven by repeated elements and novel gene families across ecological guilds.</title>
        <authorList>
            <consortium name="Lawrence Berkeley National Laboratory"/>
            <person name="Harder C.B."/>
            <person name="Miyauchi S."/>
            <person name="Viragh M."/>
            <person name="Kuo A."/>
            <person name="Thoen E."/>
            <person name="Andreopoulos B."/>
            <person name="Lu D."/>
            <person name="Skrede I."/>
            <person name="Drula E."/>
            <person name="Henrissat B."/>
            <person name="Morin E."/>
            <person name="Kohler A."/>
            <person name="Barry K."/>
            <person name="LaButti K."/>
            <person name="Morin E."/>
            <person name="Salamov A."/>
            <person name="Lipzen A."/>
            <person name="Mereny Z."/>
            <person name="Hegedus B."/>
            <person name="Baldrian P."/>
            <person name="Stursova M."/>
            <person name="Weitz H."/>
            <person name="Taylor A."/>
            <person name="Grigoriev I.V."/>
            <person name="Nagy L.G."/>
            <person name="Martin F."/>
            <person name="Kauserud H."/>
        </authorList>
    </citation>
    <scope>NUCLEOTIDE SEQUENCE</scope>
    <source>
        <strain evidence="1">CBHHK182m</strain>
    </source>
</reference>
<dbReference type="Proteomes" id="UP001215598">
    <property type="component" value="Unassembled WGS sequence"/>
</dbReference>
<sequence>MPEMEPDNDVPKYHQELSAWHFFADHEIPEITSALLTRQVYLASSRVFPQNLHWTDFRATLVPIRLTGPISCEMQAKLFLGSVVTEKFNGYAEGFAPIAYVPNLCAFAIHEWFMRYPNGKVAPGVLSKRQVDIKSFWLNNVLIHCRFTFPAGSFRASQGLGIKPLIVTVIQLEDTGKVAIHSNWLAQANKCIGKAITDGSSLYRYGVVNLLACGIITQKEFSFMLRPEGTVQEAHIFPCSVEIKRQGSRIGLELPEADQLYWSLDPLGKTRLTQEESDSLGLPRLQFGFFTTAHFWHDYQYSALCAFWQARGLNPYSNDIAELLGSTLVEVE</sequence>
<evidence type="ECO:0000313" key="1">
    <source>
        <dbReference type="EMBL" id="KAJ7714609.1"/>
    </source>
</evidence>
<dbReference type="AlphaFoldDB" id="A0AAD7MFV8"/>
<organism evidence="1 2">
    <name type="scientific">Mycena metata</name>
    <dbReference type="NCBI Taxonomy" id="1033252"/>
    <lineage>
        <taxon>Eukaryota</taxon>
        <taxon>Fungi</taxon>
        <taxon>Dikarya</taxon>
        <taxon>Basidiomycota</taxon>
        <taxon>Agaricomycotina</taxon>
        <taxon>Agaricomycetes</taxon>
        <taxon>Agaricomycetidae</taxon>
        <taxon>Agaricales</taxon>
        <taxon>Marasmiineae</taxon>
        <taxon>Mycenaceae</taxon>
        <taxon>Mycena</taxon>
    </lineage>
</organism>
<protein>
    <submittedName>
        <fullName evidence="1">Uncharacterized protein</fullName>
    </submittedName>
</protein>
<proteinExistence type="predicted"/>
<evidence type="ECO:0000313" key="2">
    <source>
        <dbReference type="Proteomes" id="UP001215598"/>
    </source>
</evidence>
<name>A0AAD7MFV8_9AGAR</name>
<accession>A0AAD7MFV8</accession>